<dbReference type="AlphaFoldDB" id="A0A834FNQ9"/>
<name>A0A834FNQ9_ORYME</name>
<evidence type="ECO:0000256" key="1">
    <source>
        <dbReference type="SAM" id="MobiDB-lite"/>
    </source>
</evidence>
<comment type="caution">
    <text evidence="3">The sequence shown here is derived from an EMBL/GenBank/DDBJ whole genome shotgun (WGS) entry which is preliminary data.</text>
</comment>
<evidence type="ECO:0000256" key="2">
    <source>
        <dbReference type="SAM" id="SignalP"/>
    </source>
</evidence>
<feature type="compositionally biased region" description="Polar residues" evidence="1">
    <location>
        <begin position="159"/>
        <end position="173"/>
    </location>
</feature>
<evidence type="ECO:0000313" key="3">
    <source>
        <dbReference type="EMBL" id="KAF6737316.1"/>
    </source>
</evidence>
<organism evidence="3 4">
    <name type="scientific">Oryzias melastigma</name>
    <name type="common">Marine medaka</name>
    <dbReference type="NCBI Taxonomy" id="30732"/>
    <lineage>
        <taxon>Eukaryota</taxon>
        <taxon>Metazoa</taxon>
        <taxon>Chordata</taxon>
        <taxon>Craniata</taxon>
        <taxon>Vertebrata</taxon>
        <taxon>Euteleostomi</taxon>
        <taxon>Actinopterygii</taxon>
        <taxon>Neopterygii</taxon>
        <taxon>Teleostei</taxon>
        <taxon>Neoteleostei</taxon>
        <taxon>Acanthomorphata</taxon>
        <taxon>Ovalentaria</taxon>
        <taxon>Atherinomorphae</taxon>
        <taxon>Beloniformes</taxon>
        <taxon>Adrianichthyidae</taxon>
        <taxon>Oryziinae</taxon>
        <taxon>Oryzias</taxon>
    </lineage>
</organism>
<keyword evidence="2" id="KW-0732">Signal</keyword>
<accession>A0A834FNQ9</accession>
<reference evidence="3" key="1">
    <citation type="journal article" name="BMC Genomics">
        <title>Long-read sequencing and de novo genome assembly of marine medaka (Oryzias melastigma).</title>
        <authorList>
            <person name="Liang P."/>
            <person name="Saqib H.S.A."/>
            <person name="Ni X."/>
            <person name="Shen Y."/>
        </authorList>
    </citation>
    <scope>NUCLEOTIDE SEQUENCE</scope>
    <source>
        <strain evidence="3">Bigg-433</strain>
    </source>
</reference>
<feature type="signal peptide" evidence="2">
    <location>
        <begin position="1"/>
        <end position="28"/>
    </location>
</feature>
<feature type="region of interest" description="Disordered" evidence="1">
    <location>
        <begin position="74"/>
        <end position="173"/>
    </location>
</feature>
<dbReference type="EMBL" id="WKFB01000067">
    <property type="protein sequence ID" value="KAF6737316.1"/>
    <property type="molecule type" value="Genomic_DNA"/>
</dbReference>
<dbReference type="Proteomes" id="UP000646548">
    <property type="component" value="Unassembled WGS sequence"/>
</dbReference>
<evidence type="ECO:0000313" key="4">
    <source>
        <dbReference type="Proteomes" id="UP000646548"/>
    </source>
</evidence>
<gene>
    <name evidence="3" type="ORF">FQA47_016048</name>
</gene>
<sequence length="173" mass="18318">MEVSWFLLLVSAAVLAAIFLLLVVCVDCSNQDPMAHIRQGSASEEDVSNSGFVIIHPRSTLPFLGGNPAHPSSVMLSPYPNADEVGLRPTTPTETESNPSYENSGTPPGRPESDPEETGYIIVLPENDPEKSRASMPCSDGQNSSSSSSDNLHEYVNVGKSSTPLIISSGTDA</sequence>
<feature type="chain" id="PRO_5032546700" evidence="2">
    <location>
        <begin position="29"/>
        <end position="173"/>
    </location>
</feature>
<proteinExistence type="predicted"/>
<feature type="compositionally biased region" description="Polar residues" evidence="1">
    <location>
        <begin position="97"/>
        <end position="106"/>
    </location>
</feature>
<protein>
    <submittedName>
        <fullName evidence="3">Uncharacterized protein</fullName>
    </submittedName>
</protein>